<dbReference type="Proteomes" id="UP000033900">
    <property type="component" value="Unassembled WGS sequence"/>
</dbReference>
<feature type="region of interest" description="Disordered" evidence="1">
    <location>
        <begin position="1078"/>
        <end position="1103"/>
    </location>
</feature>
<feature type="region of interest" description="Disordered" evidence="1">
    <location>
        <begin position="838"/>
        <end position="862"/>
    </location>
</feature>
<dbReference type="NCBIfam" id="TIGR01451">
    <property type="entry name" value="B_ant_repeat"/>
    <property type="match status" value="10"/>
</dbReference>
<organism evidence="6 7">
    <name type="scientific">Microbacterium hydrocarbonoxydans</name>
    <dbReference type="NCBI Taxonomy" id="273678"/>
    <lineage>
        <taxon>Bacteria</taxon>
        <taxon>Bacillati</taxon>
        <taxon>Actinomycetota</taxon>
        <taxon>Actinomycetes</taxon>
        <taxon>Micrococcales</taxon>
        <taxon>Microbacteriaceae</taxon>
        <taxon>Microbacterium</taxon>
    </lineage>
</organism>
<dbReference type="InterPro" id="IPR055354">
    <property type="entry name" value="DUF7507"/>
</dbReference>
<feature type="domain" description="DUF11" evidence="4">
    <location>
        <begin position="622"/>
        <end position="740"/>
    </location>
</feature>
<dbReference type="Gene3D" id="2.60.40.740">
    <property type="match status" value="1"/>
</dbReference>
<comment type="caution">
    <text evidence="6">The sequence shown here is derived from an EMBL/GenBank/DDBJ whole genome shotgun (WGS) entry which is preliminary data.</text>
</comment>
<evidence type="ECO:0000256" key="3">
    <source>
        <dbReference type="SAM" id="SignalP"/>
    </source>
</evidence>
<reference evidence="6 7" key="1">
    <citation type="submission" date="2015-02" db="EMBL/GenBank/DDBJ databases">
        <title>Draft genome sequences of ten Microbacterium spp. with emphasis on heavy metal contaminated environments.</title>
        <authorList>
            <person name="Corretto E."/>
        </authorList>
    </citation>
    <scope>NUCLEOTIDE SEQUENCE [LARGE SCALE GENOMIC DNA]</scope>
    <source>
        <strain evidence="6 7">SA35</strain>
    </source>
</reference>
<proteinExistence type="predicted"/>
<dbReference type="InterPro" id="IPR047589">
    <property type="entry name" value="DUF11_rpt"/>
</dbReference>
<dbReference type="Gene3D" id="2.60.40.1170">
    <property type="entry name" value="Mu homology domain, subdomain B"/>
    <property type="match status" value="1"/>
</dbReference>
<sequence length="1843" mass="182465">MSAYAQSRLRRTVAGVTSALLLAAGLTVVTEVAAPAPASAAQNPTQCQGAVSLTNGTFESPAIGNATYRLIPEAQVPGWSTDDSANQIEIWSSGFQGVTAPQGRQFAELNANSASMLYQDVATTPGQTLAWSLKHRARVGTDVMRVMIGVPGGTLVQSGSNLSDTTAAWGSHSGTYTVPAGQTITRFGFQAVSAGSGNNSVGNFLDDITFGTGPCLVTTKSVTNLTRGGTTAEVGDVLRYTVTTVNNGGNPATAAASTDQLASGIDFVPGSIKIVSGAGAGALTDASGDDRGEFTSGTRTLRVRLGDNGTATAGGSIGVGASTSYTFDAKVNVSAAATTVLNEANVAFRDGVANQDRTSTSNEVQTPVNAAADLAITKTLNTSPLVVGESATFAITVTNNGPQAATGVSVTDAVPSGYSVTQVTPAQGTCTTGATISCAIGSLAVGASTTITVTGTVSASMSPGAALTNTASVSGTLTDPNLSNNTASASGTLTAEADVSIVKTFAPASPVAGQNLTYTLTVHNDGPSEARDVRVTDPLDPATTFVSATAQQGSCAMTGQTLGCLVGTLAPGATTTITVTVALASGANAVVQNSASVTSTTPDPDPSNNVDSTSFNPTIIADLALTKTASPAQVAAGGTVTYTIVVTNNGTSDAVNAVLKDALPTGLTVVTAAATSGSCTTTSTDVTCTWPTLAEGASSTVTVQALVAADAPAGTVTNTASVASPAEDSDPANNSDSADVEVVQSADISVVKTADATAVPGGAFGYTLTIANGGPSVARGVTATDTLPAGFTLGTTPAGCTLAGSTLTCAVGDLAVGQSVQIRIEGTLAASATGTLTNTATVTSPTPDPDPSDNTSTVDKPLTPSADIVVTKTTSTPSVPLEGEASFVVTVRNDGPSTAAGVVVDDAAGPGLIITGATPSVGTWSAADARWTVGTLLPGESATLTVTARVVATGTVANTATGTSQTPDPDPSDNTSTSTVEGTPSADLSIVKTASANPAQLNAPITYTIVVTNNGPSPASAVTVSDPLPAALLNPTTPTAGCTVTAGQLGCSVGTLAVGATFTATVTGTVDPATADTQLSNTATVTSTTPDPDPSDNTSTSVVPVAGTPRIELVKSAAAPADANGNGRIDAGDTVAYTFTVRNTGDVTFTSAQITDPLLGGAVTCPALAAPLAPGAEVTCAPVTYTLTQQDLDNGTVHNEASVTGQSPQGTATDGAEANVTVPSVNSVSLTKTPSTVVDVNADNQVNAGDTIQYTFALINTGTTTLHNGQIDDPMLGGPVTCTALDGVLLEPGESVTCDPVPYTLTQADIDNGVVRNTASTIAQGPDNRFVEDTASASADIDQTAGIELTKTAGQVTDANGDGFIGAGDTIDYSFTVNNSGNTTLTDVTVTDPLLGATALCTIAELVPGASADCGPFTYALTQADIEAERRPNIATATADSPIGEVSDDGSAEVLFVGTTAIALTKTPGFADPGADGMVGAGDTVPYSFTIRNTGTTVLRDIVLNDPLLGGDIDCPALEGLELQPGQEAQCGPIAYELTQADVDAGTVHNTATVEGESWSGSADAGAEADVRVAGTDRLSLLKSAAAIVDANGSGRTDAGDTIAYTFTVSNIGTTTLTGISVSDPRLTGDIVCDATELAPGDSTVCAGDPAMLTQAEIDAGEIVNTAITTGTGTGEIPPTAEDTVVTPIEAQPAIALTKTGGDYADVDGNGRINAGDTVKFRFTVTNTGVRTLSGVVISDPMLGGAIDCDIADLAPGAAADCGPIAYVLTAADVAAGKVVNVATVSGSAGAVTVTAAATASVDLQVLATTGGIVTGLGWALALLAIGGLVLLVARMRRREAAA</sequence>
<dbReference type="STRING" id="273678.RS84_00680"/>
<keyword evidence="7" id="KW-1185">Reference proteome</keyword>
<dbReference type="Pfam" id="PF01345">
    <property type="entry name" value="DUF11"/>
    <property type="match status" value="6"/>
</dbReference>
<keyword evidence="2" id="KW-1133">Transmembrane helix</keyword>
<dbReference type="RefSeq" id="WP_045256326.1">
    <property type="nucleotide sequence ID" value="NZ_JYJB01000005.1"/>
</dbReference>
<dbReference type="InterPro" id="IPR051172">
    <property type="entry name" value="Chlamydia_OmcB"/>
</dbReference>
<dbReference type="EMBL" id="JYJB01000005">
    <property type="protein sequence ID" value="KJL49050.1"/>
    <property type="molecule type" value="Genomic_DNA"/>
</dbReference>
<dbReference type="Gene3D" id="2.60.40.10">
    <property type="entry name" value="Immunoglobulins"/>
    <property type="match status" value="3"/>
</dbReference>
<feature type="transmembrane region" description="Helical" evidence="2">
    <location>
        <begin position="1813"/>
        <end position="1834"/>
    </location>
</feature>
<dbReference type="InterPro" id="IPR013783">
    <property type="entry name" value="Ig-like_fold"/>
</dbReference>
<name>A0A0M2HVV5_9MICO</name>
<keyword evidence="2" id="KW-0812">Transmembrane</keyword>
<evidence type="ECO:0000313" key="6">
    <source>
        <dbReference type="EMBL" id="KJL49050.1"/>
    </source>
</evidence>
<accession>A0A0M2HVV5</accession>
<feature type="signal peptide" evidence="3">
    <location>
        <begin position="1"/>
        <end position="40"/>
    </location>
</feature>
<dbReference type="PANTHER" id="PTHR34819:SF3">
    <property type="entry name" value="CELL SURFACE PROTEIN"/>
    <property type="match status" value="1"/>
</dbReference>
<feature type="domain" description="DUF7507" evidence="5">
    <location>
        <begin position="1346"/>
        <end position="1446"/>
    </location>
</feature>
<feature type="domain" description="DUF11" evidence="4">
    <location>
        <begin position="987"/>
        <end position="1102"/>
    </location>
</feature>
<feature type="domain" description="DUF7507" evidence="5">
    <location>
        <begin position="1228"/>
        <end position="1333"/>
    </location>
</feature>
<evidence type="ECO:0000256" key="2">
    <source>
        <dbReference type="SAM" id="Phobius"/>
    </source>
</evidence>
<feature type="compositionally biased region" description="Low complexity" evidence="1">
    <location>
        <begin position="1080"/>
        <end position="1102"/>
    </location>
</feature>
<feature type="domain" description="DUF11" evidence="4">
    <location>
        <begin position="498"/>
        <end position="614"/>
    </location>
</feature>
<dbReference type="PATRIC" id="fig|273678.4.peg.673"/>
<feature type="domain" description="DUF7507" evidence="5">
    <location>
        <begin position="1580"/>
        <end position="1676"/>
    </location>
</feature>
<feature type="compositionally biased region" description="Polar residues" evidence="1">
    <location>
        <begin position="964"/>
        <end position="982"/>
    </location>
</feature>
<gene>
    <name evidence="6" type="primary">omcB</name>
    <name evidence="6" type="ORF">RS84_00680</name>
</gene>
<evidence type="ECO:0000259" key="5">
    <source>
        <dbReference type="Pfam" id="PF24346"/>
    </source>
</evidence>
<feature type="domain" description="DUF7507" evidence="5">
    <location>
        <begin position="1461"/>
        <end position="1562"/>
    </location>
</feature>
<feature type="domain" description="DUF11" evidence="4">
    <location>
        <begin position="867"/>
        <end position="980"/>
    </location>
</feature>
<evidence type="ECO:0000256" key="1">
    <source>
        <dbReference type="SAM" id="MobiDB-lite"/>
    </source>
</evidence>
<dbReference type="PANTHER" id="PTHR34819">
    <property type="entry name" value="LARGE CYSTEINE-RICH PERIPLASMIC PROTEIN OMCB"/>
    <property type="match status" value="1"/>
</dbReference>
<dbReference type="GO" id="GO:0005975">
    <property type="term" value="P:carbohydrate metabolic process"/>
    <property type="evidence" value="ECO:0007669"/>
    <property type="project" value="UniProtKB-ARBA"/>
</dbReference>
<evidence type="ECO:0000313" key="7">
    <source>
        <dbReference type="Proteomes" id="UP000033900"/>
    </source>
</evidence>
<dbReference type="InterPro" id="IPR001434">
    <property type="entry name" value="OmcB-like_DUF11"/>
</dbReference>
<feature type="chain" id="PRO_5005634255" evidence="3">
    <location>
        <begin position="41"/>
        <end position="1843"/>
    </location>
</feature>
<feature type="domain" description="DUF11" evidence="4">
    <location>
        <begin position="747"/>
        <end position="858"/>
    </location>
</feature>
<dbReference type="OrthoDB" id="158862at2"/>
<keyword evidence="2" id="KW-0472">Membrane</keyword>
<evidence type="ECO:0000259" key="4">
    <source>
        <dbReference type="Pfam" id="PF01345"/>
    </source>
</evidence>
<feature type="domain" description="DUF7507" evidence="5">
    <location>
        <begin position="1108"/>
        <end position="1213"/>
    </location>
</feature>
<protein>
    <submittedName>
        <fullName evidence="6">Large cysteine-rich periplasmic protein OmcB, E</fullName>
    </submittedName>
</protein>
<keyword evidence="3" id="KW-0732">Signal</keyword>
<feature type="domain" description="DUF11" evidence="4">
    <location>
        <begin position="373"/>
        <end position="490"/>
    </location>
</feature>
<feature type="region of interest" description="Disordered" evidence="1">
    <location>
        <begin position="957"/>
        <end position="984"/>
    </location>
</feature>
<dbReference type="Pfam" id="PF24346">
    <property type="entry name" value="DUF7507"/>
    <property type="match status" value="6"/>
</dbReference>
<feature type="domain" description="DUF7507" evidence="5">
    <location>
        <begin position="1692"/>
        <end position="1789"/>
    </location>
</feature>